<organism evidence="1">
    <name type="scientific">Phage sp. ctesc4</name>
    <dbReference type="NCBI Taxonomy" id="2828008"/>
    <lineage>
        <taxon>Viruses</taxon>
    </lineage>
</organism>
<accession>A0A8S5TDH4</accession>
<protein>
    <submittedName>
        <fullName evidence="1">Uncharacterized protein</fullName>
    </submittedName>
</protein>
<sequence>MVKESRLQTVIQSIRDDPQKFIYGQFAPGGVFENCPVTRGDLDCIPIIMRLLVHERIFLTITVWKSDEFGYSMESYLAYNSWEKPETWECTSTSPPIYIDVDDQPEFMPAYAMEDAEWSWRHYKTTIPARNHLPEHAWFFPGGLAEALDGTSWLDYASNAPSETKEK</sequence>
<reference evidence="1" key="1">
    <citation type="journal article" date="2021" name="Proc. Natl. Acad. Sci. U.S.A.">
        <title>A Catalog of Tens of Thousands of Viruses from Human Metagenomes Reveals Hidden Associations with Chronic Diseases.</title>
        <authorList>
            <person name="Tisza M.J."/>
            <person name="Buck C.B."/>
        </authorList>
    </citation>
    <scope>NUCLEOTIDE SEQUENCE</scope>
    <source>
        <strain evidence="1">Ctesc4</strain>
    </source>
</reference>
<name>A0A8S5TDH4_9VIRU</name>
<dbReference type="EMBL" id="BK032802">
    <property type="protein sequence ID" value="DAF61091.1"/>
    <property type="molecule type" value="Genomic_DNA"/>
</dbReference>
<evidence type="ECO:0000313" key="1">
    <source>
        <dbReference type="EMBL" id="DAF61091.1"/>
    </source>
</evidence>
<proteinExistence type="predicted"/>